<accession>A0ABW3E5N7</accession>
<dbReference type="Proteomes" id="UP001597024">
    <property type="component" value="Unassembled WGS sequence"/>
</dbReference>
<organism evidence="1 2">
    <name type="scientific">Streptosporangium algeriense</name>
    <dbReference type="NCBI Taxonomy" id="1682748"/>
    <lineage>
        <taxon>Bacteria</taxon>
        <taxon>Bacillati</taxon>
        <taxon>Actinomycetota</taxon>
        <taxon>Actinomycetes</taxon>
        <taxon>Streptosporangiales</taxon>
        <taxon>Streptosporangiaceae</taxon>
        <taxon>Streptosporangium</taxon>
    </lineage>
</organism>
<reference evidence="2" key="1">
    <citation type="journal article" date="2019" name="Int. J. Syst. Evol. Microbiol.">
        <title>The Global Catalogue of Microorganisms (GCM) 10K type strain sequencing project: providing services to taxonomists for standard genome sequencing and annotation.</title>
        <authorList>
            <consortium name="The Broad Institute Genomics Platform"/>
            <consortium name="The Broad Institute Genome Sequencing Center for Infectious Disease"/>
            <person name="Wu L."/>
            <person name="Ma J."/>
        </authorList>
    </citation>
    <scope>NUCLEOTIDE SEQUENCE [LARGE SCALE GENOMIC DNA]</scope>
    <source>
        <strain evidence="2">CCUG 62974</strain>
    </source>
</reference>
<name>A0ABW3E5N7_9ACTN</name>
<gene>
    <name evidence="1" type="ORF">ACFQ08_38805</name>
</gene>
<sequence>SLSAWALGVDREALLAALGELDSAALRAIGLPVSQTQQARPRRHASVSVSTLTTSARAAVNQAIKTTTRKTRSIQAPVQLLLALLDQPRPDPVAELLDHTGIDRSAVRTRLA</sequence>
<keyword evidence="2" id="KW-1185">Reference proteome</keyword>
<dbReference type="InterPro" id="IPR036628">
    <property type="entry name" value="Clp_N_dom_sf"/>
</dbReference>
<protein>
    <recommendedName>
        <fullName evidence="3">Clp R domain-containing protein</fullName>
    </recommendedName>
</protein>
<feature type="non-terminal residue" evidence="1">
    <location>
        <position position="1"/>
    </location>
</feature>
<dbReference type="Gene3D" id="1.10.1780.10">
    <property type="entry name" value="Clp, N-terminal domain"/>
    <property type="match status" value="1"/>
</dbReference>
<evidence type="ECO:0000313" key="2">
    <source>
        <dbReference type="Proteomes" id="UP001597024"/>
    </source>
</evidence>
<proteinExistence type="predicted"/>
<comment type="caution">
    <text evidence="1">The sequence shown here is derived from an EMBL/GenBank/DDBJ whole genome shotgun (WGS) entry which is preliminary data.</text>
</comment>
<evidence type="ECO:0008006" key="3">
    <source>
        <dbReference type="Google" id="ProtNLM"/>
    </source>
</evidence>
<dbReference type="EMBL" id="JBHTHX010002498">
    <property type="protein sequence ID" value="MFD0890529.1"/>
    <property type="molecule type" value="Genomic_DNA"/>
</dbReference>
<evidence type="ECO:0000313" key="1">
    <source>
        <dbReference type="EMBL" id="MFD0890529.1"/>
    </source>
</evidence>